<organism evidence="1 2">
    <name type="scientific">Aulographum hederae CBS 113979</name>
    <dbReference type="NCBI Taxonomy" id="1176131"/>
    <lineage>
        <taxon>Eukaryota</taxon>
        <taxon>Fungi</taxon>
        <taxon>Dikarya</taxon>
        <taxon>Ascomycota</taxon>
        <taxon>Pezizomycotina</taxon>
        <taxon>Dothideomycetes</taxon>
        <taxon>Pleosporomycetidae</taxon>
        <taxon>Aulographales</taxon>
        <taxon>Aulographaceae</taxon>
    </lineage>
</organism>
<name>A0A6G1H725_9PEZI</name>
<evidence type="ECO:0000313" key="2">
    <source>
        <dbReference type="Proteomes" id="UP000800041"/>
    </source>
</evidence>
<dbReference type="Proteomes" id="UP000800041">
    <property type="component" value="Unassembled WGS sequence"/>
</dbReference>
<keyword evidence="2" id="KW-1185">Reference proteome</keyword>
<dbReference type="EMBL" id="ML977146">
    <property type="protein sequence ID" value="KAF1988965.1"/>
    <property type="molecule type" value="Genomic_DNA"/>
</dbReference>
<gene>
    <name evidence="1" type="ORF">K402DRAFT_11861</name>
</gene>
<accession>A0A6G1H725</accession>
<evidence type="ECO:0000313" key="1">
    <source>
        <dbReference type="EMBL" id="KAF1988965.1"/>
    </source>
</evidence>
<sequence length="97" mass="10385">MHQVHICRTSFLFPPASFGASLALGLTSYRNPWLGTRNQRTIALSASDTTLSSGSARPMLGFEHRVGGAVCCVSWLSVGRYCFCVSELTSLANSSAL</sequence>
<protein>
    <submittedName>
        <fullName evidence="1">Uncharacterized protein</fullName>
    </submittedName>
</protein>
<proteinExistence type="predicted"/>
<dbReference type="AlphaFoldDB" id="A0A6G1H725"/>
<reference evidence="1" key="1">
    <citation type="journal article" date="2020" name="Stud. Mycol.">
        <title>101 Dothideomycetes genomes: a test case for predicting lifestyles and emergence of pathogens.</title>
        <authorList>
            <person name="Haridas S."/>
            <person name="Albert R."/>
            <person name="Binder M."/>
            <person name="Bloem J."/>
            <person name="Labutti K."/>
            <person name="Salamov A."/>
            <person name="Andreopoulos B."/>
            <person name="Baker S."/>
            <person name="Barry K."/>
            <person name="Bills G."/>
            <person name="Bluhm B."/>
            <person name="Cannon C."/>
            <person name="Castanera R."/>
            <person name="Culley D."/>
            <person name="Daum C."/>
            <person name="Ezra D."/>
            <person name="Gonzalez J."/>
            <person name="Henrissat B."/>
            <person name="Kuo A."/>
            <person name="Liang C."/>
            <person name="Lipzen A."/>
            <person name="Lutzoni F."/>
            <person name="Magnuson J."/>
            <person name="Mondo S."/>
            <person name="Nolan M."/>
            <person name="Ohm R."/>
            <person name="Pangilinan J."/>
            <person name="Park H.-J."/>
            <person name="Ramirez L."/>
            <person name="Alfaro M."/>
            <person name="Sun H."/>
            <person name="Tritt A."/>
            <person name="Yoshinaga Y."/>
            <person name="Zwiers L.-H."/>
            <person name="Turgeon B."/>
            <person name="Goodwin S."/>
            <person name="Spatafora J."/>
            <person name="Crous P."/>
            <person name="Grigoriev I."/>
        </authorList>
    </citation>
    <scope>NUCLEOTIDE SEQUENCE</scope>
    <source>
        <strain evidence="1">CBS 113979</strain>
    </source>
</reference>